<gene>
    <name evidence="1" type="ordered locus">BT_2212</name>
</gene>
<keyword evidence="2" id="KW-1185">Reference proteome</keyword>
<sequence length="262" mass="29956">MLLFFTLKDFVSPLLCNAAYPPKKNFLPHNICPPYLLPLTIFSPPPSIFASSAFYNHCPPKVDSLFFIQMVKFMKIGKKHGRPKITGKLREPNGRISRAKGLRKSASQSAIEMRAKRFGLSLEEAKNPLVGTYIGRLCLLGYKEDSSGISKEQYDTAQQYLQIRNDYLCAKGLPNGYYDGFKPSTSDEKAKKQWIERATQRYEAMQEAIKEAQYLHRQHNFHAALQYLVSEDQPLPTLVGSLRIILDALYKHFDCSSQKRLR</sequence>
<evidence type="ECO:0000313" key="1">
    <source>
        <dbReference type="EMBL" id="CAK02266.1"/>
    </source>
</evidence>
<organism evidence="1 2">
    <name type="scientific">Bartonella tribocorum (strain DSM 28219 / CCUG 45778 / CIP 105476 / IBS 506)</name>
    <dbReference type="NCBI Taxonomy" id="382640"/>
    <lineage>
        <taxon>Bacteria</taxon>
        <taxon>Pseudomonadati</taxon>
        <taxon>Pseudomonadota</taxon>
        <taxon>Alphaproteobacteria</taxon>
        <taxon>Hyphomicrobiales</taxon>
        <taxon>Bartonellaceae</taxon>
        <taxon>Bartonella</taxon>
    </lineage>
</organism>
<accession>A9IXZ3</accession>
<dbReference type="Proteomes" id="UP000001592">
    <property type="component" value="Chromosome"/>
</dbReference>
<proteinExistence type="predicted"/>
<dbReference type="AlphaFoldDB" id="A9IXZ3"/>
<dbReference type="HOGENOM" id="CLU_092704_0_0_5"/>
<reference evidence="1 2" key="1">
    <citation type="journal article" date="2007" name="Nat. Genet.">
        <title>Genomic analysis of Bartonella identifies type IV secretion systems as host adaptability factors.</title>
        <authorList>
            <person name="Saenz H.L."/>
            <person name="Engel P."/>
            <person name="Stoeckli M.C."/>
            <person name="Lanz C."/>
            <person name="Raddatz G."/>
            <person name="Vayssier-Taussat M."/>
            <person name="Birtles R."/>
            <person name="Schuster S.C."/>
            <person name="Dehio C."/>
        </authorList>
    </citation>
    <scope>NUCLEOTIDE SEQUENCE [LARGE SCALE GENOMIC DNA]</scope>
    <source>
        <strain evidence="2">DSM 28219 / CCUG 45778 / CIP 105476 / IBS 506</strain>
    </source>
</reference>
<dbReference type="KEGG" id="btr:BT_2212"/>
<dbReference type="EMBL" id="AM260525">
    <property type="protein sequence ID" value="CAK02266.1"/>
    <property type="molecule type" value="Genomic_DNA"/>
</dbReference>
<protein>
    <submittedName>
        <fullName evidence="1">Uncharacterized protein</fullName>
    </submittedName>
</protein>
<evidence type="ECO:0000313" key="2">
    <source>
        <dbReference type="Proteomes" id="UP000001592"/>
    </source>
</evidence>
<name>A9IXZ3_BART1</name>
<dbReference type="eggNOG" id="ENOG50335Q1">
    <property type="taxonomic scope" value="Bacteria"/>
</dbReference>